<proteinExistence type="predicted"/>
<evidence type="ECO:0000313" key="3">
    <source>
        <dbReference type="Proteomes" id="UP001321498"/>
    </source>
</evidence>
<dbReference type="Proteomes" id="UP001321498">
    <property type="component" value="Chromosome"/>
</dbReference>
<evidence type="ECO:0008006" key="4">
    <source>
        <dbReference type="Google" id="ProtNLM"/>
    </source>
</evidence>
<reference evidence="3" key="1">
    <citation type="journal article" date="2019" name="Int. J. Syst. Evol. Microbiol.">
        <title>The Global Catalogue of Microorganisms (GCM) 10K type strain sequencing project: providing services to taxonomists for standard genome sequencing and annotation.</title>
        <authorList>
            <consortium name="The Broad Institute Genomics Platform"/>
            <consortium name="The Broad Institute Genome Sequencing Center for Infectious Disease"/>
            <person name="Wu L."/>
            <person name="Ma J."/>
        </authorList>
    </citation>
    <scope>NUCLEOTIDE SEQUENCE [LARGE SCALE GENOMIC DNA]</scope>
    <source>
        <strain evidence="3">NBRC 108725</strain>
    </source>
</reference>
<dbReference type="SMART" id="SM00710">
    <property type="entry name" value="PbH1"/>
    <property type="match status" value="4"/>
</dbReference>
<feature type="compositionally biased region" description="Gly residues" evidence="1">
    <location>
        <begin position="82"/>
        <end position="109"/>
    </location>
</feature>
<keyword evidence="3" id="KW-1185">Reference proteome</keyword>
<evidence type="ECO:0000313" key="2">
    <source>
        <dbReference type="EMBL" id="BDZ45941.1"/>
    </source>
</evidence>
<dbReference type="EMBL" id="AP027731">
    <property type="protein sequence ID" value="BDZ45941.1"/>
    <property type="molecule type" value="Genomic_DNA"/>
</dbReference>
<feature type="region of interest" description="Disordered" evidence="1">
    <location>
        <begin position="79"/>
        <end position="112"/>
    </location>
</feature>
<accession>A0ABM8GCJ5</accession>
<dbReference type="SUPFAM" id="SSF51126">
    <property type="entry name" value="Pectin lyase-like"/>
    <property type="match status" value="1"/>
</dbReference>
<protein>
    <recommendedName>
        <fullName evidence="4">Right handed beta helix domain-containing protein</fullName>
    </recommendedName>
</protein>
<sequence length="360" mass="36374">MLASSTLALPSSNSIAVGIDQHAAAVLRSAERQKQKQETWRAEQAAARELAERKAAEEAARVAAEQAAQAAAATAAAAGASGSSGSGSGESGSGGSDGSGGSGSSGGGRSAFDAGAPDIARTVVNGDITVTQVGSVLDALDVHGRIIVKAANVTISNSIVRGLDSGSKYGLVDNMSGSPGLRIYDTEIAATNPNWTVNGIMGWNFELYRVNIHNTVDQVSIVGGSVVVADSWLHGNVWYADDPDHSDGSHADNIEIIGGDGISITGNTMTDATNSAIQITQDRSRVSNVRIAGNRMDNGDCMINISEKGQGSIAGISVTDNSFGLSGSISHCAVVGPTSTSVALGGNSFDDGALVTVKNG</sequence>
<dbReference type="InterPro" id="IPR006626">
    <property type="entry name" value="PbH1"/>
</dbReference>
<gene>
    <name evidence="2" type="ORF">GCM10025866_18500</name>
</gene>
<dbReference type="InterPro" id="IPR011050">
    <property type="entry name" value="Pectin_lyase_fold/virulence"/>
</dbReference>
<name>A0ABM8GCJ5_9MICO</name>
<organism evidence="2 3">
    <name type="scientific">Naasia aerilata</name>
    <dbReference type="NCBI Taxonomy" id="1162966"/>
    <lineage>
        <taxon>Bacteria</taxon>
        <taxon>Bacillati</taxon>
        <taxon>Actinomycetota</taxon>
        <taxon>Actinomycetes</taxon>
        <taxon>Micrococcales</taxon>
        <taxon>Microbacteriaceae</taxon>
        <taxon>Naasia</taxon>
    </lineage>
</organism>
<evidence type="ECO:0000256" key="1">
    <source>
        <dbReference type="SAM" id="MobiDB-lite"/>
    </source>
</evidence>
<dbReference type="RefSeq" id="WP_286279178.1">
    <property type="nucleotide sequence ID" value="NZ_AP027731.1"/>
</dbReference>